<keyword evidence="2" id="KW-1185">Reference proteome</keyword>
<evidence type="ECO:0000313" key="1">
    <source>
        <dbReference type="EMBL" id="KAJ9658570.1"/>
    </source>
</evidence>
<accession>A0ACC3AB81</accession>
<reference evidence="1" key="1">
    <citation type="submission" date="2022-10" db="EMBL/GenBank/DDBJ databases">
        <title>Culturing micro-colonial fungi from biological soil crusts in the Mojave desert and describing Neophaeococcomyces mojavensis, and introducing the new genera and species Taxawa tesnikishii.</title>
        <authorList>
            <person name="Kurbessoian T."/>
            <person name="Stajich J.E."/>
        </authorList>
    </citation>
    <scope>NUCLEOTIDE SEQUENCE</scope>
    <source>
        <strain evidence="1">JES_112</strain>
    </source>
</reference>
<protein>
    <submittedName>
        <fullName evidence="1">Uncharacterized protein</fullName>
    </submittedName>
</protein>
<proteinExistence type="predicted"/>
<organism evidence="1 2">
    <name type="scientific">Neophaeococcomyces mojaviensis</name>
    <dbReference type="NCBI Taxonomy" id="3383035"/>
    <lineage>
        <taxon>Eukaryota</taxon>
        <taxon>Fungi</taxon>
        <taxon>Dikarya</taxon>
        <taxon>Ascomycota</taxon>
        <taxon>Pezizomycotina</taxon>
        <taxon>Eurotiomycetes</taxon>
        <taxon>Chaetothyriomycetidae</taxon>
        <taxon>Chaetothyriales</taxon>
        <taxon>Chaetothyriales incertae sedis</taxon>
        <taxon>Neophaeococcomyces</taxon>
    </lineage>
</organism>
<name>A0ACC3AB81_9EURO</name>
<comment type="caution">
    <text evidence="1">The sequence shown here is derived from an EMBL/GenBank/DDBJ whole genome shotgun (WGS) entry which is preliminary data.</text>
</comment>
<gene>
    <name evidence="1" type="ORF">H2198_003588</name>
</gene>
<dbReference type="Proteomes" id="UP001172386">
    <property type="component" value="Unassembled WGS sequence"/>
</dbReference>
<dbReference type="EMBL" id="JAPDRQ010000049">
    <property type="protein sequence ID" value="KAJ9658570.1"/>
    <property type="molecule type" value="Genomic_DNA"/>
</dbReference>
<evidence type="ECO:0000313" key="2">
    <source>
        <dbReference type="Proteomes" id="UP001172386"/>
    </source>
</evidence>
<sequence length="281" mass="29853">MKLSPSHLGVALWASFVFALTPFEQFGIPPAPPVTPPANLTDNSIFSLDARDLLAPRQSQSQCYYPNGWCTMTASTARATSTVQQATTITQKTTTTDAITNTRVATTDYVGTTQQYRLTVYYTTIYWSYWYYFYTVYRIQSTITTRTSTTVYETTTLTCSASNTYDAGSIFSRSRTNLPTPTNAGVTIPPTPTVGAILIGSCTRMTWAGSVTSDCETELARSTTSSTGVGGGSSDGNSDGSSDGSSGGRRGGGTSNANGSYLGSWVLIASAVVSAVLMIVL</sequence>